<reference evidence="1" key="1">
    <citation type="journal article" date="2009" name="PLoS Genet.">
        <title>Sequencing, mapping, and analysis of 27,455 maize full-length cDNAs.</title>
        <authorList>
            <person name="Soderlund C."/>
            <person name="Descour A."/>
            <person name="Kudrna D."/>
            <person name="Bomhoff M."/>
            <person name="Boyd L."/>
            <person name="Currie J."/>
            <person name="Angelova A."/>
            <person name="Collura K."/>
            <person name="Wissotski M."/>
            <person name="Ashley E."/>
            <person name="Morrow D."/>
            <person name="Fernandes J."/>
            <person name="Walbot V."/>
            <person name="Yu Y."/>
        </authorList>
    </citation>
    <scope>NUCLEOTIDE SEQUENCE</scope>
    <source>
        <strain evidence="1">B73</strain>
    </source>
</reference>
<reference evidence="1" key="2">
    <citation type="submission" date="2012-06" db="EMBL/GenBank/DDBJ databases">
        <authorList>
            <person name="Yu Y."/>
            <person name="Currie J."/>
            <person name="Lomeli R."/>
            <person name="Angelova A."/>
            <person name="Collura K."/>
            <person name="Wissotski M."/>
            <person name="Campos D."/>
            <person name="Kudrna D."/>
            <person name="Golser W."/>
            <person name="Ashely E."/>
            <person name="Descour A."/>
            <person name="Fernandes J."/>
            <person name="Soderlund C."/>
            <person name="Walbot V."/>
        </authorList>
    </citation>
    <scope>NUCLEOTIDE SEQUENCE</scope>
    <source>
        <strain evidence="1">B73</strain>
    </source>
</reference>
<dbReference type="AlphaFoldDB" id="C0PLG3"/>
<protein>
    <submittedName>
        <fullName evidence="1">Uncharacterized protein</fullName>
    </submittedName>
</protein>
<accession>C0PLG3</accession>
<sequence>MHNGDGPEKHKPNATHNKLTYNKRAIFWDCPLPQYSSVAAISLQMADLITSIASPTEKSSFRQQG</sequence>
<evidence type="ECO:0000313" key="1">
    <source>
        <dbReference type="EMBL" id="ACN36029.1"/>
    </source>
</evidence>
<dbReference type="EMBL" id="BT069132">
    <property type="protein sequence ID" value="ACN36029.1"/>
    <property type="molecule type" value="mRNA"/>
</dbReference>
<organism evidence="1">
    <name type="scientific">Zea mays</name>
    <name type="common">Maize</name>
    <dbReference type="NCBI Taxonomy" id="4577"/>
    <lineage>
        <taxon>Eukaryota</taxon>
        <taxon>Viridiplantae</taxon>
        <taxon>Streptophyta</taxon>
        <taxon>Embryophyta</taxon>
        <taxon>Tracheophyta</taxon>
        <taxon>Spermatophyta</taxon>
        <taxon>Magnoliopsida</taxon>
        <taxon>Liliopsida</taxon>
        <taxon>Poales</taxon>
        <taxon>Poaceae</taxon>
        <taxon>PACMAD clade</taxon>
        <taxon>Panicoideae</taxon>
        <taxon>Andropogonodae</taxon>
        <taxon>Andropogoneae</taxon>
        <taxon>Tripsacinae</taxon>
        <taxon>Zea</taxon>
    </lineage>
</organism>
<name>C0PLG3_MAIZE</name>
<proteinExistence type="evidence at transcript level"/>